<keyword evidence="2" id="KW-1185">Reference proteome</keyword>
<dbReference type="EMBL" id="LDQA01000108">
    <property type="protein sequence ID" value="KTR00851.1"/>
    <property type="molecule type" value="Genomic_DNA"/>
</dbReference>
<reference evidence="1 2" key="1">
    <citation type="journal article" date="2016" name="Front. Microbiol.">
        <title>Genomic Resource of Rice Seed Associated Bacteria.</title>
        <authorList>
            <person name="Midha S."/>
            <person name="Bansal K."/>
            <person name="Sharma S."/>
            <person name="Kumar N."/>
            <person name="Patil P.P."/>
            <person name="Chaudhry V."/>
            <person name="Patil P.B."/>
        </authorList>
    </citation>
    <scope>NUCLEOTIDE SEQUENCE [LARGE SCALE GENOMIC DNA]</scope>
    <source>
        <strain evidence="1 2">NS365</strain>
    </source>
</reference>
<dbReference type="Proteomes" id="UP000078529">
    <property type="component" value="Unassembled WGS sequence"/>
</dbReference>
<proteinExistence type="predicted"/>
<dbReference type="PATRIC" id="fig|401562.4.peg.392"/>
<protein>
    <submittedName>
        <fullName evidence="1">Uncharacterized protein</fullName>
    </submittedName>
</protein>
<dbReference type="AlphaFoldDB" id="A0A175REF4"/>
<sequence length="88" mass="8830">MASPHHVVANRTGASASELLVDGAQFATLTTASTSLATSLDLLRNNSAYGDAQVAVIHTGGALTTTAQKTGLYNALKAYLQGVGAIAA</sequence>
<evidence type="ECO:0000313" key="1">
    <source>
        <dbReference type="EMBL" id="KTR00851.1"/>
    </source>
</evidence>
<accession>A0A175REF4</accession>
<name>A0A175REF4_9HYPH</name>
<gene>
    <name evidence="1" type="ORF">NS365_22850</name>
</gene>
<evidence type="ECO:0000313" key="2">
    <source>
        <dbReference type="Proteomes" id="UP000078529"/>
    </source>
</evidence>
<comment type="caution">
    <text evidence="1">The sequence shown here is derived from an EMBL/GenBank/DDBJ whole genome shotgun (WGS) entry which is preliminary data.</text>
</comment>
<organism evidence="1 2">
    <name type="scientific">Aureimonas ureilytica</name>
    <dbReference type="NCBI Taxonomy" id="401562"/>
    <lineage>
        <taxon>Bacteria</taxon>
        <taxon>Pseudomonadati</taxon>
        <taxon>Pseudomonadota</taxon>
        <taxon>Alphaproteobacteria</taxon>
        <taxon>Hyphomicrobiales</taxon>
        <taxon>Aurantimonadaceae</taxon>
        <taxon>Aureimonas</taxon>
    </lineage>
</organism>